<dbReference type="GO" id="GO:0016829">
    <property type="term" value="F:lyase activity"/>
    <property type="evidence" value="ECO:0007669"/>
    <property type="project" value="UniProtKB-KW"/>
</dbReference>
<dbReference type="Proteomes" id="UP000006265">
    <property type="component" value="Unassembled WGS sequence"/>
</dbReference>
<keyword evidence="2" id="KW-1185">Reference proteome</keyword>
<sequence>MMRWDPVHDARTAFSACMHALCAPGTPVEIGRVPHLTDRAELDTAAAILLGLLDARVSLGVAGGAAAHRLAAEIRFGTGATDADVADSDWVLVHGPAAEAIRRARRGTRVTPETGATVVVATNAAPQRITVSGPGIPGGNATVWVPLDAVSVHAFIAANAARPRGVDLLLTTKSCVIGLPRSLEIGVG</sequence>
<dbReference type="InterPro" id="IPR008772">
    <property type="entry name" value="Phosphonate_metab_PhnH"/>
</dbReference>
<comment type="caution">
    <text evidence="1">The sequence shown here is derived from an EMBL/GenBank/DDBJ whole genome shotgun (WGS) entry which is preliminary data.</text>
</comment>
<dbReference type="NCBIfam" id="TIGR03292">
    <property type="entry name" value="PhnH_redo"/>
    <property type="match status" value="1"/>
</dbReference>
<reference evidence="1 2" key="1">
    <citation type="journal article" date="2012" name="J. Bacteriol.">
        <title>Genome sequence of Mycobacterium hassiacum DSM 44199, a rare source of heat-stable mycobacterial proteins.</title>
        <authorList>
            <person name="Tiago I."/>
            <person name="Maranha A."/>
            <person name="Mendes V."/>
            <person name="Alarico S."/>
            <person name="Moynihan P.J."/>
            <person name="Clarke A.J."/>
            <person name="Macedo-Ribeiro S."/>
            <person name="Pereira P.J."/>
            <person name="Empadinhas N."/>
        </authorList>
    </citation>
    <scope>NUCLEOTIDE SEQUENCE [LARGE SCALE GENOMIC DNA]</scope>
    <source>
        <strain evidence="2">DSM 44199 / CIP 105218 / JCM 12690 / 3849</strain>
    </source>
</reference>
<evidence type="ECO:0000313" key="1">
    <source>
        <dbReference type="EMBL" id="EKF23538.1"/>
    </source>
</evidence>
<protein>
    <submittedName>
        <fullName evidence="1">Phosphonate C-P lyase system protein PhnH</fullName>
    </submittedName>
</protein>
<dbReference type="SUPFAM" id="SSF159709">
    <property type="entry name" value="PhnH-like"/>
    <property type="match status" value="1"/>
</dbReference>
<dbReference type="eggNOG" id="COG3625">
    <property type="taxonomic scope" value="Bacteria"/>
</dbReference>
<dbReference type="EMBL" id="AMRA01000064">
    <property type="protein sequence ID" value="EKF23538.1"/>
    <property type="molecule type" value="Genomic_DNA"/>
</dbReference>
<dbReference type="Gene3D" id="3.40.50.11310">
    <property type="entry name" value="Bacterial phosphonate metabolism protein PhnH"/>
    <property type="match status" value="1"/>
</dbReference>
<dbReference type="Pfam" id="PF05845">
    <property type="entry name" value="PhnH"/>
    <property type="match status" value="1"/>
</dbReference>
<dbReference type="AlphaFoldDB" id="K5B8E1"/>
<name>K5B8E1_MYCHD</name>
<dbReference type="PATRIC" id="fig|1122247.3.peg.2325"/>
<gene>
    <name evidence="1" type="primary">phnH</name>
    <name evidence="1" type="ORF">C731_2424</name>
</gene>
<dbReference type="InterPro" id="IPR038058">
    <property type="entry name" value="PhnH-like_sp"/>
</dbReference>
<keyword evidence="1" id="KW-0456">Lyase</keyword>
<evidence type="ECO:0000313" key="2">
    <source>
        <dbReference type="Proteomes" id="UP000006265"/>
    </source>
</evidence>
<proteinExistence type="predicted"/>
<accession>K5B8E1</accession>
<dbReference type="GO" id="GO:0019634">
    <property type="term" value="P:organic phosphonate metabolic process"/>
    <property type="evidence" value="ECO:0007669"/>
    <property type="project" value="InterPro"/>
</dbReference>
<dbReference type="STRING" id="1122247.GCA_000379865_04564"/>
<organism evidence="1 2">
    <name type="scientific">Mycolicibacterium hassiacum (strain DSM 44199 / CIP 105218 / JCM 12690 / 3849)</name>
    <name type="common">Mycobacterium hassiacum</name>
    <dbReference type="NCBI Taxonomy" id="1122247"/>
    <lineage>
        <taxon>Bacteria</taxon>
        <taxon>Bacillati</taxon>
        <taxon>Actinomycetota</taxon>
        <taxon>Actinomycetes</taxon>
        <taxon>Mycobacteriales</taxon>
        <taxon>Mycobacteriaceae</taxon>
        <taxon>Mycolicibacterium</taxon>
    </lineage>
</organism>